<dbReference type="Proteomes" id="UP000696280">
    <property type="component" value="Unassembled WGS sequence"/>
</dbReference>
<dbReference type="InterPro" id="IPR036047">
    <property type="entry name" value="F-box-like_dom_sf"/>
</dbReference>
<evidence type="ECO:0000313" key="3">
    <source>
        <dbReference type="EMBL" id="CAG8949783.1"/>
    </source>
</evidence>
<dbReference type="OrthoDB" id="3445164at2759"/>
<sequence>MAHKKKKKSALPSTKNRKNIKQKTIAAQPKLDGLPNELLFQIFEHLNPVHATCAGLTCKTLWAIRNKPSHPQPSKLFLYANYISLDPNEFPDEEFRSSDDDSHRSPFTSQELGWDQQPPRTYGYSHHFIPSDSYNRKFFLCSLLHNWMGKANYVYDEDKRIFVLKWNKKEKEDTQRSRKSLCLRVVLLIIGDYLRMGCSQNESGCVE</sequence>
<feature type="region of interest" description="Disordered" evidence="1">
    <location>
        <begin position="92"/>
        <end position="112"/>
    </location>
</feature>
<name>A0A9N9KN83_9HELO</name>
<organism evidence="3 4">
    <name type="scientific">Hymenoscyphus fraxineus</name>
    <dbReference type="NCBI Taxonomy" id="746836"/>
    <lineage>
        <taxon>Eukaryota</taxon>
        <taxon>Fungi</taxon>
        <taxon>Dikarya</taxon>
        <taxon>Ascomycota</taxon>
        <taxon>Pezizomycotina</taxon>
        <taxon>Leotiomycetes</taxon>
        <taxon>Helotiales</taxon>
        <taxon>Helotiaceae</taxon>
        <taxon>Hymenoscyphus</taxon>
    </lineage>
</organism>
<dbReference type="EMBL" id="CAJVRL010000025">
    <property type="protein sequence ID" value="CAG8949783.1"/>
    <property type="molecule type" value="Genomic_DNA"/>
</dbReference>
<evidence type="ECO:0000313" key="4">
    <source>
        <dbReference type="Proteomes" id="UP000696280"/>
    </source>
</evidence>
<dbReference type="SUPFAM" id="SSF81383">
    <property type="entry name" value="F-box domain"/>
    <property type="match status" value="1"/>
</dbReference>
<evidence type="ECO:0000259" key="2">
    <source>
        <dbReference type="Pfam" id="PF12937"/>
    </source>
</evidence>
<feature type="compositionally biased region" description="Basic residues" evidence="1">
    <location>
        <begin position="1"/>
        <end position="21"/>
    </location>
</feature>
<dbReference type="AlphaFoldDB" id="A0A9N9KN83"/>
<protein>
    <recommendedName>
        <fullName evidence="2">F-box domain-containing protein</fullName>
    </recommendedName>
</protein>
<comment type="caution">
    <text evidence="3">The sequence shown here is derived from an EMBL/GenBank/DDBJ whole genome shotgun (WGS) entry which is preliminary data.</text>
</comment>
<reference evidence="3" key="1">
    <citation type="submission" date="2021-07" db="EMBL/GenBank/DDBJ databases">
        <authorList>
            <person name="Durling M."/>
        </authorList>
    </citation>
    <scope>NUCLEOTIDE SEQUENCE</scope>
</reference>
<dbReference type="InterPro" id="IPR001810">
    <property type="entry name" value="F-box_dom"/>
</dbReference>
<keyword evidence="4" id="KW-1185">Reference proteome</keyword>
<accession>A0A9N9KN83</accession>
<proteinExistence type="predicted"/>
<evidence type="ECO:0000256" key="1">
    <source>
        <dbReference type="SAM" id="MobiDB-lite"/>
    </source>
</evidence>
<feature type="region of interest" description="Disordered" evidence="1">
    <location>
        <begin position="1"/>
        <end position="25"/>
    </location>
</feature>
<feature type="domain" description="F-box" evidence="2">
    <location>
        <begin position="32"/>
        <end position="61"/>
    </location>
</feature>
<dbReference type="Pfam" id="PF12937">
    <property type="entry name" value="F-box-like"/>
    <property type="match status" value="1"/>
</dbReference>
<gene>
    <name evidence="3" type="ORF">HYFRA_00004106</name>
</gene>
<feature type="compositionally biased region" description="Basic and acidic residues" evidence="1">
    <location>
        <begin position="93"/>
        <end position="104"/>
    </location>
</feature>